<evidence type="ECO:0000313" key="2">
    <source>
        <dbReference type="Proteomes" id="UP000699042"/>
    </source>
</evidence>
<sequence length="89" mass="10170">GVFQLGGDFHYCAVVWPLSCWPCGNLTRWATPANCLTARFLSVVGACMDCFSDVTECDCRFRQAGRGSYRACVPLSDLLHWRTIWRYKR</sequence>
<reference evidence="1" key="1">
    <citation type="submission" date="2021-05" db="EMBL/GenBank/DDBJ databases">
        <title>Comparative genomics of three Colletotrichum scovillei strains and genetic complementation revealed genes involved fungal growth and virulence on chili pepper.</title>
        <authorList>
            <person name="Hsieh D.-K."/>
            <person name="Chuang S.-C."/>
            <person name="Chen C.-Y."/>
            <person name="Chao Y.-T."/>
            <person name="Lu M.-Y.J."/>
            <person name="Lee M.-H."/>
            <person name="Shih M.-C."/>
        </authorList>
    </citation>
    <scope>NUCLEOTIDE SEQUENCE</scope>
    <source>
        <strain evidence="1">Coll-153</strain>
    </source>
</reference>
<organism evidence="1 2">
    <name type="scientific">Colletotrichum scovillei</name>
    <dbReference type="NCBI Taxonomy" id="1209932"/>
    <lineage>
        <taxon>Eukaryota</taxon>
        <taxon>Fungi</taxon>
        <taxon>Dikarya</taxon>
        <taxon>Ascomycota</taxon>
        <taxon>Pezizomycotina</taxon>
        <taxon>Sordariomycetes</taxon>
        <taxon>Hypocreomycetidae</taxon>
        <taxon>Glomerellales</taxon>
        <taxon>Glomerellaceae</taxon>
        <taxon>Colletotrichum</taxon>
        <taxon>Colletotrichum acutatum species complex</taxon>
    </lineage>
</organism>
<evidence type="ECO:0000313" key="1">
    <source>
        <dbReference type="EMBL" id="KAG7054151.1"/>
    </source>
</evidence>
<protein>
    <submittedName>
        <fullName evidence="1">Uncharacterized protein</fullName>
    </submittedName>
</protein>
<feature type="non-terminal residue" evidence="1">
    <location>
        <position position="89"/>
    </location>
</feature>
<comment type="caution">
    <text evidence="1">The sequence shown here is derived from an EMBL/GenBank/DDBJ whole genome shotgun (WGS) entry which is preliminary data.</text>
</comment>
<proteinExistence type="predicted"/>
<dbReference type="AlphaFoldDB" id="A0A9P7RDR4"/>
<dbReference type="Proteomes" id="UP000699042">
    <property type="component" value="Unassembled WGS sequence"/>
</dbReference>
<keyword evidence="2" id="KW-1185">Reference proteome</keyword>
<dbReference type="EMBL" id="JAESDN010000003">
    <property type="protein sequence ID" value="KAG7054151.1"/>
    <property type="molecule type" value="Genomic_DNA"/>
</dbReference>
<gene>
    <name evidence="1" type="ORF">JMJ77_001221</name>
</gene>
<accession>A0A9P7RDR4</accession>
<name>A0A9P7RDR4_9PEZI</name>